<dbReference type="OrthoDB" id="1432911at2"/>
<dbReference type="Proteomes" id="UP000290204">
    <property type="component" value="Unassembled WGS sequence"/>
</dbReference>
<accession>A0A4Q1CGJ9</accession>
<evidence type="ECO:0000256" key="1">
    <source>
        <dbReference type="SAM" id="SignalP"/>
    </source>
</evidence>
<protein>
    <recommendedName>
        <fullName evidence="4">Tissue inhibitor of metalloproteinase</fullName>
    </recommendedName>
</protein>
<dbReference type="AlphaFoldDB" id="A0A4Q1CGJ9"/>
<gene>
    <name evidence="2" type="ORF">ESA94_13960</name>
</gene>
<name>A0A4Q1CGJ9_9BACT</name>
<evidence type="ECO:0008006" key="4">
    <source>
        <dbReference type="Google" id="ProtNLM"/>
    </source>
</evidence>
<proteinExistence type="predicted"/>
<keyword evidence="3" id="KW-1185">Reference proteome</keyword>
<evidence type="ECO:0000313" key="2">
    <source>
        <dbReference type="EMBL" id="RXK59242.1"/>
    </source>
</evidence>
<reference evidence="2 3" key="1">
    <citation type="submission" date="2019-01" db="EMBL/GenBank/DDBJ databases">
        <title>Lacibacter sp. strain TTM-7.</title>
        <authorList>
            <person name="Chen W.-M."/>
        </authorList>
    </citation>
    <scope>NUCLEOTIDE SEQUENCE [LARGE SCALE GENOMIC DNA]</scope>
    <source>
        <strain evidence="2 3">TTM-7</strain>
    </source>
</reference>
<dbReference type="EMBL" id="SDHW01000004">
    <property type="protein sequence ID" value="RXK59242.1"/>
    <property type="molecule type" value="Genomic_DNA"/>
</dbReference>
<sequence>MRIFLIVFILLLSRTSYSCSCIPLGEIDDEQYNEYEAIFSGKVIAIKKKQWTKEVTFEIQIRFKGIQKLSQIVITTSAQEGTCGISPKVGEQWLIFAYRENEKLQTSLCTRTKSMNKKAWNYNKDELQKDIEFLNRKIRG</sequence>
<feature type="chain" id="PRO_5020894231" description="Tissue inhibitor of metalloproteinase" evidence="1">
    <location>
        <begin position="21"/>
        <end position="140"/>
    </location>
</feature>
<organism evidence="2 3">
    <name type="scientific">Lacibacter luteus</name>
    <dbReference type="NCBI Taxonomy" id="2508719"/>
    <lineage>
        <taxon>Bacteria</taxon>
        <taxon>Pseudomonadati</taxon>
        <taxon>Bacteroidota</taxon>
        <taxon>Chitinophagia</taxon>
        <taxon>Chitinophagales</taxon>
        <taxon>Chitinophagaceae</taxon>
        <taxon>Lacibacter</taxon>
    </lineage>
</organism>
<keyword evidence="1" id="KW-0732">Signal</keyword>
<dbReference type="Gene3D" id="2.40.50.120">
    <property type="match status" value="1"/>
</dbReference>
<dbReference type="RefSeq" id="WP_129131546.1">
    <property type="nucleotide sequence ID" value="NZ_SDHW01000004.1"/>
</dbReference>
<evidence type="ECO:0000313" key="3">
    <source>
        <dbReference type="Proteomes" id="UP000290204"/>
    </source>
</evidence>
<dbReference type="InterPro" id="IPR008993">
    <property type="entry name" value="TIMP-like_OB-fold"/>
</dbReference>
<feature type="signal peptide" evidence="1">
    <location>
        <begin position="1"/>
        <end position="20"/>
    </location>
</feature>
<dbReference type="SUPFAM" id="SSF50242">
    <property type="entry name" value="TIMP-like"/>
    <property type="match status" value="1"/>
</dbReference>
<comment type="caution">
    <text evidence="2">The sequence shown here is derived from an EMBL/GenBank/DDBJ whole genome shotgun (WGS) entry which is preliminary data.</text>
</comment>